<organism evidence="1 2">
    <name type="scientific">Lipingzhangella halophila</name>
    <dbReference type="NCBI Taxonomy" id="1783352"/>
    <lineage>
        <taxon>Bacteria</taxon>
        <taxon>Bacillati</taxon>
        <taxon>Actinomycetota</taxon>
        <taxon>Actinomycetes</taxon>
        <taxon>Streptosporangiales</taxon>
        <taxon>Nocardiopsidaceae</taxon>
        <taxon>Lipingzhangella</taxon>
    </lineage>
</organism>
<dbReference type="Proteomes" id="UP000523007">
    <property type="component" value="Unassembled WGS sequence"/>
</dbReference>
<protein>
    <submittedName>
        <fullName evidence="1">Uncharacterized protein</fullName>
    </submittedName>
</protein>
<sequence length="71" mass="7792">MVQAAGECRRRKGWGRTPIAVRRCCGVRCPHSAVSSMVLAPETAAQAQMVRMLVRGYQRPCGERGSGIFSR</sequence>
<dbReference type="EMBL" id="JACHJT010000001">
    <property type="protein sequence ID" value="MBB4932732.1"/>
    <property type="molecule type" value="Genomic_DNA"/>
</dbReference>
<name>A0A7W7RIR0_9ACTN</name>
<evidence type="ECO:0000313" key="1">
    <source>
        <dbReference type="EMBL" id="MBB4932732.1"/>
    </source>
</evidence>
<keyword evidence="2" id="KW-1185">Reference proteome</keyword>
<dbReference type="AlphaFoldDB" id="A0A7W7RIR0"/>
<accession>A0A7W7RIR0</accession>
<gene>
    <name evidence="1" type="ORF">F4561_003552</name>
</gene>
<evidence type="ECO:0000313" key="2">
    <source>
        <dbReference type="Proteomes" id="UP000523007"/>
    </source>
</evidence>
<comment type="caution">
    <text evidence="1">The sequence shown here is derived from an EMBL/GenBank/DDBJ whole genome shotgun (WGS) entry which is preliminary data.</text>
</comment>
<reference evidence="1 2" key="1">
    <citation type="submission" date="2020-08" db="EMBL/GenBank/DDBJ databases">
        <title>Sequencing the genomes of 1000 actinobacteria strains.</title>
        <authorList>
            <person name="Klenk H.-P."/>
        </authorList>
    </citation>
    <scope>NUCLEOTIDE SEQUENCE [LARGE SCALE GENOMIC DNA]</scope>
    <source>
        <strain evidence="1 2">DSM 102030</strain>
    </source>
</reference>
<proteinExistence type="predicted"/>